<dbReference type="InterPro" id="IPR036291">
    <property type="entry name" value="NAD(P)-bd_dom_sf"/>
</dbReference>
<protein>
    <submittedName>
        <fullName evidence="2">NADPH:quinone reductase</fullName>
    </submittedName>
</protein>
<organism evidence="2 3">
    <name type="scientific">Loigolactobacillus coryniformis subsp. torquens DSM 20004 = KCTC 3535</name>
    <dbReference type="NCBI Taxonomy" id="1423822"/>
    <lineage>
        <taxon>Bacteria</taxon>
        <taxon>Bacillati</taxon>
        <taxon>Bacillota</taxon>
        <taxon>Bacilli</taxon>
        <taxon>Lactobacillales</taxon>
        <taxon>Lactobacillaceae</taxon>
        <taxon>Loigolactobacillus</taxon>
    </lineage>
</organism>
<dbReference type="InterPro" id="IPR011032">
    <property type="entry name" value="GroES-like_sf"/>
</dbReference>
<reference evidence="2 3" key="1">
    <citation type="submission" date="2016-10" db="EMBL/GenBank/DDBJ databases">
        <title>The whole genome sequencing and assembly of L. cotyniformis subsp. torquens DSM 20004 strain.</title>
        <authorList>
            <person name="Park M.-K."/>
            <person name="Lee Y.-J."/>
            <person name="Yi H."/>
            <person name="Bahn Y.-S."/>
            <person name="Kim J.F."/>
            <person name="Lee D.-W."/>
        </authorList>
    </citation>
    <scope>NUCLEOTIDE SEQUENCE [LARGE SCALE GENOMIC DNA]</scope>
    <source>
        <strain evidence="2 3">DSM 20004</strain>
    </source>
</reference>
<sequence>MQSFGFNHFGDATVFETIEQPTPTLSPIRVLLDVAGFALNPYDAALRRGEHAVDRPLAFPIVPGTDVIGTIRAVGEQVTDYEVGDLVVGHSNLGAYAEQVALSHNKIAKVPANTPLSALVGLPSVGITAYNLLLVKLQLQTGQSLLVEGAAGGVGSMLVQIAKAQGAYVTGVASATNAEYVQQLGVDQFISTTDLAASNVHADIVINAVSGGRDQAQGLAHVAENGRYVSLNAVPPTSDNIEAMAFQPEKGFRDRPALTYLLELYTHQQLQLPVAAKFTFDVAGVRAAHQLLEQHHQPGKIIVMK</sequence>
<proteinExistence type="predicted"/>
<accession>A0A2D1KPR8</accession>
<dbReference type="AlphaFoldDB" id="A0A2D1KPR8"/>
<dbReference type="Pfam" id="PF13602">
    <property type="entry name" value="ADH_zinc_N_2"/>
    <property type="match status" value="1"/>
</dbReference>
<gene>
    <name evidence="2" type="ORF">LC20004_09035</name>
</gene>
<evidence type="ECO:0000313" key="3">
    <source>
        <dbReference type="Proteomes" id="UP000223559"/>
    </source>
</evidence>
<dbReference type="InterPro" id="IPR013154">
    <property type="entry name" value="ADH-like_N"/>
</dbReference>
<dbReference type="SUPFAM" id="SSF50129">
    <property type="entry name" value="GroES-like"/>
    <property type="match status" value="1"/>
</dbReference>
<dbReference type="InterPro" id="IPR020843">
    <property type="entry name" value="ER"/>
</dbReference>
<dbReference type="OrthoDB" id="9792162at2"/>
<dbReference type="PANTHER" id="PTHR11695:SF294">
    <property type="entry name" value="RETICULON-4-INTERACTING PROTEIN 1, MITOCHONDRIAL"/>
    <property type="match status" value="1"/>
</dbReference>
<dbReference type="Pfam" id="PF08240">
    <property type="entry name" value="ADH_N"/>
    <property type="match status" value="1"/>
</dbReference>
<evidence type="ECO:0000256" key="1">
    <source>
        <dbReference type="ARBA" id="ARBA00023002"/>
    </source>
</evidence>
<dbReference type="SUPFAM" id="SSF51735">
    <property type="entry name" value="NAD(P)-binding Rossmann-fold domains"/>
    <property type="match status" value="1"/>
</dbReference>
<dbReference type="GO" id="GO:0016491">
    <property type="term" value="F:oxidoreductase activity"/>
    <property type="evidence" value="ECO:0007669"/>
    <property type="project" value="UniProtKB-KW"/>
</dbReference>
<dbReference type="EMBL" id="CP017697">
    <property type="protein sequence ID" value="ATO44052.1"/>
    <property type="molecule type" value="Genomic_DNA"/>
</dbReference>
<dbReference type="Proteomes" id="UP000223559">
    <property type="component" value="Chromosome"/>
</dbReference>
<dbReference type="KEGG" id="lcy:LC20004_09035"/>
<dbReference type="CDD" id="cd05289">
    <property type="entry name" value="MDR_like_2"/>
    <property type="match status" value="1"/>
</dbReference>
<dbReference type="InterPro" id="IPR002364">
    <property type="entry name" value="Quin_OxRdtase/zeta-crystal_CS"/>
</dbReference>
<dbReference type="Gene3D" id="3.90.180.10">
    <property type="entry name" value="Medium-chain alcohol dehydrogenases, catalytic domain"/>
    <property type="match status" value="1"/>
</dbReference>
<dbReference type="RefSeq" id="WP_010015053.1">
    <property type="nucleotide sequence ID" value="NZ_AEOS01000385.1"/>
</dbReference>
<keyword evidence="3" id="KW-1185">Reference proteome</keyword>
<dbReference type="Gene3D" id="3.40.50.720">
    <property type="entry name" value="NAD(P)-binding Rossmann-like Domain"/>
    <property type="match status" value="1"/>
</dbReference>
<name>A0A2D1KPR8_9LACO</name>
<evidence type="ECO:0000313" key="2">
    <source>
        <dbReference type="EMBL" id="ATO44052.1"/>
    </source>
</evidence>
<keyword evidence="1" id="KW-0560">Oxidoreductase</keyword>
<dbReference type="PANTHER" id="PTHR11695">
    <property type="entry name" value="ALCOHOL DEHYDROGENASE RELATED"/>
    <property type="match status" value="1"/>
</dbReference>
<dbReference type="GO" id="GO:0008270">
    <property type="term" value="F:zinc ion binding"/>
    <property type="evidence" value="ECO:0007669"/>
    <property type="project" value="InterPro"/>
</dbReference>
<dbReference type="InterPro" id="IPR050700">
    <property type="entry name" value="YIM1/Zinc_Alcohol_DH_Fams"/>
</dbReference>
<dbReference type="SMART" id="SM00829">
    <property type="entry name" value="PKS_ER"/>
    <property type="match status" value="1"/>
</dbReference>
<dbReference type="PROSITE" id="PS01162">
    <property type="entry name" value="QOR_ZETA_CRYSTAL"/>
    <property type="match status" value="1"/>
</dbReference>